<dbReference type="RefSeq" id="WP_377788325.1">
    <property type="nucleotide sequence ID" value="NZ_JBHLYQ010000022.1"/>
</dbReference>
<comment type="similarity">
    <text evidence="1 2">Belongs to the small heat shock protein (HSP20) family.</text>
</comment>
<evidence type="ECO:0000313" key="4">
    <source>
        <dbReference type="EMBL" id="MFC0081254.1"/>
    </source>
</evidence>
<evidence type="ECO:0000256" key="2">
    <source>
        <dbReference type="RuleBase" id="RU003616"/>
    </source>
</evidence>
<comment type="caution">
    <text evidence="4">The sequence shown here is derived from an EMBL/GenBank/DDBJ whole genome shotgun (WGS) entry which is preliminary data.</text>
</comment>
<dbReference type="PANTHER" id="PTHR11527">
    <property type="entry name" value="HEAT-SHOCK PROTEIN 20 FAMILY MEMBER"/>
    <property type="match status" value="1"/>
</dbReference>
<dbReference type="InterPro" id="IPR008978">
    <property type="entry name" value="HSP20-like_chaperone"/>
</dbReference>
<organism evidence="4 5">
    <name type="scientific">Aciditerrimonas ferrireducens</name>
    <dbReference type="NCBI Taxonomy" id="667306"/>
    <lineage>
        <taxon>Bacteria</taxon>
        <taxon>Bacillati</taxon>
        <taxon>Actinomycetota</taxon>
        <taxon>Acidimicrobiia</taxon>
        <taxon>Acidimicrobiales</taxon>
        <taxon>Acidimicrobiaceae</taxon>
        <taxon>Aciditerrimonas</taxon>
    </lineage>
</organism>
<dbReference type="InterPro" id="IPR002068">
    <property type="entry name" value="A-crystallin/Hsp20_dom"/>
</dbReference>
<sequence>MVVRFDSYRDLDRLGEELGGALRGRLGLLAVDAVRRGDEVEVRMDLPGVDPDSIDLVVEKNVVSVSVERPGGPQEGEEILLAERPSGRFQRQLFLGEGLDPEGVRARYADGVLLVTIPLADRARPRRVAVQRTAEATVLGSSSPQG</sequence>
<name>A0ABV6C4M6_9ACTN</name>
<dbReference type="Proteomes" id="UP001589788">
    <property type="component" value="Unassembled WGS sequence"/>
</dbReference>
<protein>
    <submittedName>
        <fullName evidence="4">Hsp20/alpha crystallin family protein</fullName>
    </submittedName>
</protein>
<dbReference type="Gene3D" id="2.60.40.790">
    <property type="match status" value="1"/>
</dbReference>
<evidence type="ECO:0000259" key="3">
    <source>
        <dbReference type="PROSITE" id="PS01031"/>
    </source>
</evidence>
<evidence type="ECO:0000256" key="1">
    <source>
        <dbReference type="PROSITE-ProRule" id="PRU00285"/>
    </source>
</evidence>
<reference evidence="4 5" key="1">
    <citation type="submission" date="2024-09" db="EMBL/GenBank/DDBJ databases">
        <authorList>
            <person name="Sun Q."/>
            <person name="Mori K."/>
        </authorList>
    </citation>
    <scope>NUCLEOTIDE SEQUENCE [LARGE SCALE GENOMIC DNA]</scope>
    <source>
        <strain evidence="4 5">JCM 15389</strain>
    </source>
</reference>
<keyword evidence="5" id="KW-1185">Reference proteome</keyword>
<proteinExistence type="inferred from homology"/>
<dbReference type="Pfam" id="PF00011">
    <property type="entry name" value="HSP20"/>
    <property type="match status" value="1"/>
</dbReference>
<dbReference type="EMBL" id="JBHLYQ010000022">
    <property type="protein sequence ID" value="MFC0081254.1"/>
    <property type="molecule type" value="Genomic_DNA"/>
</dbReference>
<dbReference type="InterPro" id="IPR031107">
    <property type="entry name" value="Small_HSP"/>
</dbReference>
<feature type="domain" description="SHSP" evidence="3">
    <location>
        <begin position="22"/>
        <end position="133"/>
    </location>
</feature>
<dbReference type="SUPFAM" id="SSF49764">
    <property type="entry name" value="HSP20-like chaperones"/>
    <property type="match status" value="1"/>
</dbReference>
<dbReference type="CDD" id="cd06464">
    <property type="entry name" value="ACD_sHsps-like"/>
    <property type="match status" value="1"/>
</dbReference>
<accession>A0ABV6C4M6</accession>
<gene>
    <name evidence="4" type="ORF">ACFFRE_03650</name>
</gene>
<evidence type="ECO:0000313" key="5">
    <source>
        <dbReference type="Proteomes" id="UP001589788"/>
    </source>
</evidence>
<dbReference type="PROSITE" id="PS01031">
    <property type="entry name" value="SHSP"/>
    <property type="match status" value="1"/>
</dbReference>